<dbReference type="InterPro" id="IPR009056">
    <property type="entry name" value="Cyt_c-like_dom"/>
</dbReference>
<name>D9SJ69_GALCS</name>
<keyword evidence="2 6" id="KW-0349">Heme</keyword>
<keyword evidence="4" id="KW-0249">Electron transport</keyword>
<feature type="signal peptide" evidence="7">
    <location>
        <begin position="1"/>
        <end position="18"/>
    </location>
</feature>
<proteinExistence type="predicted"/>
<gene>
    <name evidence="9" type="ordered locus">Galf_0300</name>
</gene>
<feature type="domain" description="Cytochrome c" evidence="8">
    <location>
        <begin position="25"/>
        <end position="126"/>
    </location>
</feature>
<evidence type="ECO:0000313" key="10">
    <source>
        <dbReference type="Proteomes" id="UP000001235"/>
    </source>
</evidence>
<feature type="chain" id="PRO_5003128157" evidence="7">
    <location>
        <begin position="19"/>
        <end position="127"/>
    </location>
</feature>
<feature type="binding site" description="covalent" evidence="6">
    <location>
        <position position="53"/>
    </location>
    <ligand>
        <name>heme c</name>
        <dbReference type="ChEBI" id="CHEBI:61717"/>
    </ligand>
</feature>
<evidence type="ECO:0000256" key="3">
    <source>
        <dbReference type="ARBA" id="ARBA00022723"/>
    </source>
</evidence>
<keyword evidence="7" id="KW-0732">Signal</keyword>
<keyword evidence="10" id="KW-1185">Reference proteome</keyword>
<dbReference type="EMBL" id="CP002159">
    <property type="protein sequence ID" value="ADL54345.1"/>
    <property type="molecule type" value="Genomic_DNA"/>
</dbReference>
<dbReference type="PROSITE" id="PS51007">
    <property type="entry name" value="CYTC"/>
    <property type="match status" value="1"/>
</dbReference>
<dbReference type="OrthoDB" id="9811281at2"/>
<dbReference type="Gene3D" id="1.10.760.10">
    <property type="entry name" value="Cytochrome c-like domain"/>
    <property type="match status" value="1"/>
</dbReference>
<dbReference type="RefSeq" id="WP_013292288.1">
    <property type="nucleotide sequence ID" value="NC_014394.1"/>
</dbReference>
<dbReference type="Pfam" id="PF00034">
    <property type="entry name" value="Cytochrom_C"/>
    <property type="match status" value="1"/>
</dbReference>
<keyword evidence="5 6" id="KW-0408">Iron</keyword>
<evidence type="ECO:0000256" key="5">
    <source>
        <dbReference type="ARBA" id="ARBA00023004"/>
    </source>
</evidence>
<feature type="binding site" description="covalent" evidence="6">
    <location>
        <position position="102"/>
    </location>
    <ligand>
        <name>heme c</name>
        <dbReference type="ChEBI" id="CHEBI:61717"/>
    </ligand>
</feature>
<dbReference type="GO" id="GO:0009055">
    <property type="term" value="F:electron transfer activity"/>
    <property type="evidence" value="ECO:0007669"/>
    <property type="project" value="InterPro"/>
</dbReference>
<dbReference type="GO" id="GO:0020037">
    <property type="term" value="F:heme binding"/>
    <property type="evidence" value="ECO:0007669"/>
    <property type="project" value="InterPro"/>
</dbReference>
<dbReference type="PRINTS" id="PR00606">
    <property type="entry name" value="CYTCHROMECID"/>
</dbReference>
<evidence type="ECO:0000256" key="6">
    <source>
        <dbReference type="PIRSR" id="PIRSR602324-1"/>
    </source>
</evidence>
<keyword evidence="1" id="KW-0813">Transport</keyword>
<dbReference type="PROSITE" id="PS51257">
    <property type="entry name" value="PROKAR_LIPOPROTEIN"/>
    <property type="match status" value="1"/>
</dbReference>
<dbReference type="SUPFAM" id="SSF46626">
    <property type="entry name" value="Cytochrome c"/>
    <property type="match status" value="1"/>
</dbReference>
<dbReference type="KEGG" id="gca:Galf_0300"/>
<evidence type="ECO:0000259" key="8">
    <source>
        <dbReference type="PROSITE" id="PS51007"/>
    </source>
</evidence>
<comment type="PTM">
    <text evidence="6">Binds 1 heme c group covalently per subunit.</text>
</comment>
<dbReference type="GO" id="GO:0005506">
    <property type="term" value="F:iron ion binding"/>
    <property type="evidence" value="ECO:0007669"/>
    <property type="project" value="InterPro"/>
</dbReference>
<dbReference type="Proteomes" id="UP000001235">
    <property type="component" value="Chromosome"/>
</dbReference>
<dbReference type="STRING" id="395494.Galf_0300"/>
<reference evidence="9 10" key="1">
    <citation type="submission" date="2010-08" db="EMBL/GenBank/DDBJ databases">
        <title>Complete sequence of Gallionella capsiferriformans ES-2.</title>
        <authorList>
            <consortium name="US DOE Joint Genome Institute"/>
            <person name="Lucas S."/>
            <person name="Copeland A."/>
            <person name="Lapidus A."/>
            <person name="Cheng J.-F."/>
            <person name="Bruce D."/>
            <person name="Goodwin L."/>
            <person name="Pitluck S."/>
            <person name="Chertkov O."/>
            <person name="Davenport K.W."/>
            <person name="Detter J.C."/>
            <person name="Han C."/>
            <person name="Tapia R."/>
            <person name="Land M."/>
            <person name="Hauser L."/>
            <person name="Chang Y.-J."/>
            <person name="Jeffries C."/>
            <person name="Kyrpides N."/>
            <person name="Ivanova N."/>
            <person name="Mikhailova N."/>
            <person name="Shelobolina E.S."/>
            <person name="Picardal F."/>
            <person name="Roden E."/>
            <person name="Emerson D."/>
            <person name="Woyke T."/>
        </authorList>
    </citation>
    <scope>NUCLEOTIDE SEQUENCE [LARGE SCALE GENOMIC DNA]</scope>
    <source>
        <strain evidence="9 10">ES-2</strain>
    </source>
</reference>
<protein>
    <submittedName>
        <fullName evidence="9">Cytochrome c class I</fullName>
    </submittedName>
</protein>
<organism evidence="9 10">
    <name type="scientific">Gallionella capsiferriformans (strain ES-2)</name>
    <name type="common">Gallionella ferruginea capsiferriformans (strain ES-2)</name>
    <dbReference type="NCBI Taxonomy" id="395494"/>
    <lineage>
        <taxon>Bacteria</taxon>
        <taxon>Pseudomonadati</taxon>
        <taxon>Pseudomonadota</taxon>
        <taxon>Betaproteobacteria</taxon>
        <taxon>Nitrosomonadales</taxon>
        <taxon>Gallionellaceae</taxon>
        <taxon>Gallionella</taxon>
    </lineage>
</organism>
<accession>D9SJ69</accession>
<dbReference type="HOGENOM" id="CLU_141558_0_0_4"/>
<dbReference type="eggNOG" id="COG4654">
    <property type="taxonomic scope" value="Bacteria"/>
</dbReference>
<evidence type="ECO:0000256" key="1">
    <source>
        <dbReference type="ARBA" id="ARBA00022448"/>
    </source>
</evidence>
<evidence type="ECO:0000256" key="4">
    <source>
        <dbReference type="ARBA" id="ARBA00022982"/>
    </source>
</evidence>
<keyword evidence="3 6" id="KW-0479">Metal-binding</keyword>
<evidence type="ECO:0000256" key="7">
    <source>
        <dbReference type="SAM" id="SignalP"/>
    </source>
</evidence>
<dbReference type="InterPro" id="IPR036909">
    <property type="entry name" value="Cyt_c-like_dom_sf"/>
</dbReference>
<dbReference type="InterPro" id="IPR002324">
    <property type="entry name" value="Cyt_c_ID"/>
</dbReference>
<dbReference type="AlphaFoldDB" id="D9SJ69"/>
<sequence precursor="true">MKKSYVFLVVLFALFLSACNKTEEAHAVAPKAVVASVTESAKTMPLAARENNCTACHAIDKKVVGPSWMDIANKYKGDATAEARLIIKVSKGGAGNWGTMPMPANDASGKKPEQMKELVRFILALAK</sequence>
<evidence type="ECO:0000256" key="2">
    <source>
        <dbReference type="ARBA" id="ARBA00022617"/>
    </source>
</evidence>
<feature type="binding site" description="covalent" evidence="6">
    <location>
        <position position="57"/>
    </location>
    <ligand>
        <name>heme c</name>
        <dbReference type="ChEBI" id="CHEBI:61717"/>
    </ligand>
</feature>
<evidence type="ECO:0000313" key="9">
    <source>
        <dbReference type="EMBL" id="ADL54345.1"/>
    </source>
</evidence>